<dbReference type="Proteomes" id="UP001194273">
    <property type="component" value="Unassembled WGS sequence"/>
</dbReference>
<dbReference type="SUPFAM" id="SSF51395">
    <property type="entry name" value="FMN-linked oxidoreductases"/>
    <property type="match status" value="1"/>
</dbReference>
<sequence length="329" mass="34432">MTESNTSENMAPEQGISNAISGGIFEVGHAPHELVPAADGPAPIEGRLRKAPLRVPDNYEACTGFTLFGRRIRTLLYSTDVAAIRNSNADAIFAVYPFTAQPAITQALLTVAEAPLFVGVGGGTTTGRRAAELAAVSEMQGAAGVVLNSPATAEMVAQVAATVDIPVIATITRFDNEAAEKIQAGARIINVAAGRRTPEVIAELRAAFPALPIIATGGRDDETSAATIAAGANALIWAPPSVVELQRDMMVRYREKAEAAAEAAGEEAPVATVVPVPDITDMPVADVPTGVVESVSPEVEKAQQIGDEDFVSPYRGRLPRLPFFGRKRP</sequence>
<organism evidence="1 2">
    <name type="scientific">Thermophilibacter gallinarum</name>
    <dbReference type="NCBI Taxonomy" id="2779357"/>
    <lineage>
        <taxon>Bacteria</taxon>
        <taxon>Bacillati</taxon>
        <taxon>Actinomycetota</taxon>
        <taxon>Coriobacteriia</taxon>
        <taxon>Coriobacteriales</taxon>
        <taxon>Atopobiaceae</taxon>
        <taxon>Thermophilibacter</taxon>
    </lineage>
</organism>
<dbReference type="InterPro" id="IPR013785">
    <property type="entry name" value="Aldolase_TIM"/>
</dbReference>
<keyword evidence="2" id="KW-1185">Reference proteome</keyword>
<evidence type="ECO:0008006" key="3">
    <source>
        <dbReference type="Google" id="ProtNLM"/>
    </source>
</evidence>
<reference evidence="1 2" key="1">
    <citation type="submission" date="2020-10" db="EMBL/GenBank/DDBJ databases">
        <title>ChiBAC.</title>
        <authorList>
            <person name="Zenner C."/>
            <person name="Hitch T.C.A."/>
            <person name="Clavel T."/>
        </authorList>
    </citation>
    <scope>NUCLEOTIDE SEQUENCE [LARGE SCALE GENOMIC DNA]</scope>
    <source>
        <strain evidence="1 2">DSM 107455</strain>
    </source>
</reference>
<name>A0ABR9QSK7_9ACTN</name>
<dbReference type="EMBL" id="JADCJZ010000002">
    <property type="protein sequence ID" value="MBE5024074.1"/>
    <property type="molecule type" value="Genomic_DNA"/>
</dbReference>
<evidence type="ECO:0000313" key="1">
    <source>
        <dbReference type="EMBL" id="MBE5024074.1"/>
    </source>
</evidence>
<dbReference type="RefSeq" id="WP_193529508.1">
    <property type="nucleotide sequence ID" value="NZ_JADCJZ010000002.1"/>
</dbReference>
<gene>
    <name evidence="1" type="ORF">INF26_04310</name>
</gene>
<accession>A0ABR9QSK7</accession>
<comment type="caution">
    <text evidence="1">The sequence shown here is derived from an EMBL/GenBank/DDBJ whole genome shotgun (WGS) entry which is preliminary data.</text>
</comment>
<proteinExistence type="predicted"/>
<evidence type="ECO:0000313" key="2">
    <source>
        <dbReference type="Proteomes" id="UP001194273"/>
    </source>
</evidence>
<dbReference type="Gene3D" id="3.20.20.70">
    <property type="entry name" value="Aldolase class I"/>
    <property type="match status" value="1"/>
</dbReference>
<protein>
    <recommendedName>
        <fullName evidence="3">Dioxygenase</fullName>
    </recommendedName>
</protein>